<keyword evidence="4 5" id="KW-0326">Glycosidase</keyword>
<dbReference type="PANTHER" id="PTHR43817:SF1">
    <property type="entry name" value="HYDROLASE, FAMILY 43, PUTATIVE (AFU_ORTHOLOGUE AFUA_3G01660)-RELATED"/>
    <property type="match status" value="1"/>
</dbReference>
<dbReference type="RefSeq" id="WP_238722749.1">
    <property type="nucleotide sequence ID" value="NZ_JAHQCW010000038.1"/>
</dbReference>
<evidence type="ECO:0000256" key="5">
    <source>
        <dbReference type="RuleBase" id="RU361187"/>
    </source>
</evidence>
<protein>
    <submittedName>
        <fullName evidence="6">Family 43 glycosylhydrolase</fullName>
    </submittedName>
</protein>
<evidence type="ECO:0000256" key="1">
    <source>
        <dbReference type="ARBA" id="ARBA00009865"/>
    </source>
</evidence>
<dbReference type="InterPro" id="IPR023296">
    <property type="entry name" value="Glyco_hydro_beta-prop_sf"/>
</dbReference>
<keyword evidence="2" id="KW-0732">Signal</keyword>
<comment type="caution">
    <text evidence="6">The sequence shown here is derived from an EMBL/GenBank/DDBJ whole genome shotgun (WGS) entry which is preliminary data.</text>
</comment>
<dbReference type="InterPro" id="IPR016828">
    <property type="entry name" value="Alpha-L-arabinofuranosidase"/>
</dbReference>
<keyword evidence="3 5" id="KW-0378">Hydrolase</keyword>
<dbReference type="InterPro" id="IPR006710">
    <property type="entry name" value="Glyco_hydro_43"/>
</dbReference>
<dbReference type="PANTHER" id="PTHR43817">
    <property type="entry name" value="GLYCOSYL HYDROLASE"/>
    <property type="match status" value="1"/>
</dbReference>
<evidence type="ECO:0000313" key="6">
    <source>
        <dbReference type="EMBL" id="MBU9738641.1"/>
    </source>
</evidence>
<accession>A0A949K288</accession>
<name>A0A949K288_9FIRM</name>
<comment type="similarity">
    <text evidence="1 5">Belongs to the glycosyl hydrolase 43 family.</text>
</comment>
<reference evidence="6" key="1">
    <citation type="submission" date="2021-06" db="EMBL/GenBank/DDBJ databases">
        <title>Description of novel taxa of the family Lachnospiraceae.</title>
        <authorList>
            <person name="Chaplin A.V."/>
            <person name="Sokolova S.R."/>
            <person name="Pikina A.P."/>
            <person name="Korzhanova M."/>
            <person name="Belova V."/>
            <person name="Korostin D."/>
            <person name="Efimov B.A."/>
        </authorList>
    </citation>
    <scope>NUCLEOTIDE SEQUENCE</scope>
    <source>
        <strain evidence="6">ASD5720</strain>
    </source>
</reference>
<keyword evidence="7" id="KW-1185">Reference proteome</keyword>
<sequence length="323" mass="37565">MLYQNQTNTKKTCAVQPWIMQRADPYVYRHTDGMYYFTASVPEYDRIILRRGKSLQELADAEEAVLWRRHESGIMSCHIWAPELHYLNNAWYIYFAAGAVEDIWAIRPYVIRCTGEDPMTGRWEELGQVQPYDEFTFQDFSLDMTVFTHREKLYAVWAEKVSVGKKISNLYIAEMETPWKLGTQQVLLSSPDYNWEREDFWVNEGPAVIRHGERLFLTYSASATGACYCMGLLSIGEDQDLLDPENWEKSRQPVFLTQEEAGIYGPGHNSFTVDETGNADICVYHARPYRDIVGDPLYDPNRHAYLMKVKWDDRGYPVFTPAP</sequence>
<dbReference type="GO" id="GO:0004553">
    <property type="term" value="F:hydrolase activity, hydrolyzing O-glycosyl compounds"/>
    <property type="evidence" value="ECO:0007669"/>
    <property type="project" value="InterPro"/>
</dbReference>
<evidence type="ECO:0000256" key="2">
    <source>
        <dbReference type="ARBA" id="ARBA00022729"/>
    </source>
</evidence>
<organism evidence="6 7">
    <name type="scientific">Diplocloster agilis</name>
    <dbReference type="NCBI Taxonomy" id="2850323"/>
    <lineage>
        <taxon>Bacteria</taxon>
        <taxon>Bacillati</taxon>
        <taxon>Bacillota</taxon>
        <taxon>Clostridia</taxon>
        <taxon>Lachnospirales</taxon>
        <taxon>Lachnospiraceae</taxon>
        <taxon>Diplocloster</taxon>
    </lineage>
</organism>
<dbReference type="PIRSF" id="PIRSF025414">
    <property type="entry name" value="Alpha-L-arabinofuranosidase"/>
    <property type="match status" value="1"/>
</dbReference>
<dbReference type="Pfam" id="PF04616">
    <property type="entry name" value="Glyco_hydro_43"/>
    <property type="match status" value="1"/>
</dbReference>
<proteinExistence type="inferred from homology"/>
<dbReference type="Proteomes" id="UP000712157">
    <property type="component" value="Unassembled WGS sequence"/>
</dbReference>
<dbReference type="SUPFAM" id="SSF75005">
    <property type="entry name" value="Arabinanase/levansucrase/invertase"/>
    <property type="match status" value="1"/>
</dbReference>
<dbReference type="GO" id="GO:0005975">
    <property type="term" value="P:carbohydrate metabolic process"/>
    <property type="evidence" value="ECO:0007669"/>
    <property type="project" value="InterPro"/>
</dbReference>
<evidence type="ECO:0000313" key="7">
    <source>
        <dbReference type="Proteomes" id="UP000712157"/>
    </source>
</evidence>
<dbReference type="Gene3D" id="2.115.10.20">
    <property type="entry name" value="Glycosyl hydrolase domain, family 43"/>
    <property type="match status" value="1"/>
</dbReference>
<dbReference type="EMBL" id="JAHQCW010000038">
    <property type="protein sequence ID" value="MBU9738641.1"/>
    <property type="molecule type" value="Genomic_DNA"/>
</dbReference>
<dbReference type="AlphaFoldDB" id="A0A949K288"/>
<gene>
    <name evidence="6" type="ORF">KTH89_19035</name>
</gene>
<evidence type="ECO:0000256" key="4">
    <source>
        <dbReference type="ARBA" id="ARBA00023295"/>
    </source>
</evidence>
<evidence type="ECO:0000256" key="3">
    <source>
        <dbReference type="ARBA" id="ARBA00022801"/>
    </source>
</evidence>